<protein>
    <submittedName>
        <fullName evidence="2">Uncharacterized protein</fullName>
    </submittedName>
</protein>
<keyword evidence="3" id="KW-1185">Reference proteome</keyword>
<dbReference type="HOGENOM" id="CLU_3258838_0_0_4"/>
<comment type="caution">
    <text evidence="2">The sequence shown here is derived from an EMBL/GenBank/DDBJ whole genome shotgun (WGS) entry which is preliminary data.</text>
</comment>
<feature type="region of interest" description="Disordered" evidence="1">
    <location>
        <begin position="22"/>
        <end position="42"/>
    </location>
</feature>
<dbReference type="Proteomes" id="UP000004956">
    <property type="component" value="Unassembled WGS sequence"/>
</dbReference>
<evidence type="ECO:0000313" key="2">
    <source>
        <dbReference type="EMBL" id="EHY30889.1"/>
    </source>
</evidence>
<gene>
    <name evidence="2" type="ORF">HMPREF9440_01730</name>
</gene>
<reference evidence="2 3" key="1">
    <citation type="submission" date="2011-11" db="EMBL/GenBank/DDBJ databases">
        <authorList>
            <person name="Weinstock G."/>
            <person name="Sodergren E."/>
            <person name="Clifton S."/>
            <person name="Fulton L."/>
            <person name="Fulton B."/>
            <person name="Courtney L."/>
            <person name="Fronick C."/>
            <person name="Harrison M."/>
            <person name="Strong C."/>
            <person name="Farmer C."/>
            <person name="Delahaunty K."/>
            <person name="Markovic C."/>
            <person name="Hall O."/>
            <person name="Minx P."/>
            <person name="Tomlinson C."/>
            <person name="Mitreva M."/>
            <person name="Hou S."/>
            <person name="Chen J."/>
            <person name="Wollam A."/>
            <person name="Pepin K.H."/>
            <person name="Johnson M."/>
            <person name="Bhonagiri V."/>
            <person name="Zhang X."/>
            <person name="Suruliraj S."/>
            <person name="Warren W."/>
            <person name="Chinwalla A."/>
            <person name="Mardis E.R."/>
            <person name="Wilson R.K."/>
        </authorList>
    </citation>
    <scope>NUCLEOTIDE SEQUENCE [LARGE SCALE GENOMIC DNA]</scope>
    <source>
        <strain evidence="2 3">YIT 11816</strain>
    </source>
</reference>
<evidence type="ECO:0000256" key="1">
    <source>
        <dbReference type="SAM" id="MobiDB-lite"/>
    </source>
</evidence>
<sequence length="42" mass="4747">MRRIGLEGGRSRRILRVILQKKHPPSPVDAEVRNLGPGQMRA</sequence>
<evidence type="ECO:0000313" key="3">
    <source>
        <dbReference type="Proteomes" id="UP000004956"/>
    </source>
</evidence>
<dbReference type="EMBL" id="AFBQ01000260">
    <property type="protein sequence ID" value="EHY30889.1"/>
    <property type="molecule type" value="Genomic_DNA"/>
</dbReference>
<dbReference type="AlphaFoldDB" id="H3KG53"/>
<organism evidence="2 3">
    <name type="scientific">Sutterella parvirubra YIT 11816</name>
    <dbReference type="NCBI Taxonomy" id="762967"/>
    <lineage>
        <taxon>Bacteria</taxon>
        <taxon>Pseudomonadati</taxon>
        <taxon>Pseudomonadota</taxon>
        <taxon>Betaproteobacteria</taxon>
        <taxon>Burkholderiales</taxon>
        <taxon>Sutterellaceae</taxon>
        <taxon>Sutterella</taxon>
    </lineage>
</organism>
<proteinExistence type="predicted"/>
<name>H3KG53_9BURK</name>
<accession>H3KG53</accession>